<evidence type="ECO:0000313" key="1">
    <source>
        <dbReference type="EMBL" id="MDP9799882.1"/>
    </source>
</evidence>
<dbReference type="RefSeq" id="WP_306839022.1">
    <property type="nucleotide sequence ID" value="NZ_JAUSRA010000001.1"/>
</dbReference>
<reference evidence="1 2" key="1">
    <citation type="submission" date="2023-07" db="EMBL/GenBank/DDBJ databases">
        <title>Sequencing the genomes of 1000 actinobacteria strains.</title>
        <authorList>
            <person name="Klenk H.-P."/>
        </authorList>
    </citation>
    <scope>NUCLEOTIDE SEQUENCE [LARGE SCALE GENOMIC DNA]</scope>
    <source>
        <strain evidence="1 2">DSM 44710</strain>
    </source>
</reference>
<name>A0ABT9N837_9ACTN</name>
<comment type="caution">
    <text evidence="1">The sequence shown here is derived from an EMBL/GenBank/DDBJ whole genome shotgun (WGS) entry which is preliminary data.</text>
</comment>
<organism evidence="1 2">
    <name type="scientific">Catenuloplanes nepalensis</name>
    <dbReference type="NCBI Taxonomy" id="587533"/>
    <lineage>
        <taxon>Bacteria</taxon>
        <taxon>Bacillati</taxon>
        <taxon>Actinomycetota</taxon>
        <taxon>Actinomycetes</taxon>
        <taxon>Micromonosporales</taxon>
        <taxon>Micromonosporaceae</taxon>
        <taxon>Catenuloplanes</taxon>
    </lineage>
</organism>
<keyword evidence="2" id="KW-1185">Reference proteome</keyword>
<protein>
    <submittedName>
        <fullName evidence="1">Threonine dehydrogenase-like Zn-dependent dehydrogenase</fullName>
    </submittedName>
</protein>
<gene>
    <name evidence="1" type="ORF">J2S43_008394</name>
</gene>
<dbReference type="EMBL" id="JAUSRA010000001">
    <property type="protein sequence ID" value="MDP9799882.1"/>
    <property type="molecule type" value="Genomic_DNA"/>
</dbReference>
<sequence length="47" mass="5113">MPLLTSPDDVLGVDGFATHRMPLDDAPAAYEAFQRKTDGTIKVLLKP</sequence>
<proteinExistence type="predicted"/>
<evidence type="ECO:0000313" key="2">
    <source>
        <dbReference type="Proteomes" id="UP001240984"/>
    </source>
</evidence>
<dbReference type="Proteomes" id="UP001240984">
    <property type="component" value="Unassembled WGS sequence"/>
</dbReference>
<accession>A0ABT9N837</accession>